<dbReference type="RefSeq" id="XP_006822712.1">
    <property type="nucleotide sequence ID" value="XM_006822649.1"/>
</dbReference>
<feature type="chain" id="PRO_5046846207" evidence="1">
    <location>
        <begin position="23"/>
        <end position="112"/>
    </location>
</feature>
<keyword evidence="1" id="KW-0732">Signal</keyword>
<evidence type="ECO:0000313" key="2">
    <source>
        <dbReference type="Proteomes" id="UP000694865"/>
    </source>
</evidence>
<sequence length="112" mass="12470">MNVIKNVLVILFVVTVCEVCAAFNCYDCDLPYIYDDDDEECLKPGDSTDTEQCNSYCSTAVMFSNDDLTSVTRSCHPICREIDYIHSGTGGKKRAVNLINATAKRTIQLLMV</sequence>
<keyword evidence="2" id="KW-1185">Reference proteome</keyword>
<dbReference type="Proteomes" id="UP000694865">
    <property type="component" value="Unplaced"/>
</dbReference>
<dbReference type="GeneID" id="102806065"/>
<accession>A0ABM0MRS1</accession>
<proteinExistence type="predicted"/>
<reference evidence="3" key="1">
    <citation type="submission" date="2025-08" db="UniProtKB">
        <authorList>
            <consortium name="RefSeq"/>
        </authorList>
    </citation>
    <scope>IDENTIFICATION</scope>
    <source>
        <tissue evidence="3">Testes</tissue>
    </source>
</reference>
<evidence type="ECO:0000256" key="1">
    <source>
        <dbReference type="SAM" id="SignalP"/>
    </source>
</evidence>
<evidence type="ECO:0000313" key="3">
    <source>
        <dbReference type="RefSeq" id="XP_006822712.1"/>
    </source>
</evidence>
<organism evidence="2 3">
    <name type="scientific">Saccoglossus kowalevskii</name>
    <name type="common">Acorn worm</name>
    <dbReference type="NCBI Taxonomy" id="10224"/>
    <lineage>
        <taxon>Eukaryota</taxon>
        <taxon>Metazoa</taxon>
        <taxon>Hemichordata</taxon>
        <taxon>Enteropneusta</taxon>
        <taxon>Harrimaniidae</taxon>
        <taxon>Saccoglossus</taxon>
    </lineage>
</organism>
<gene>
    <name evidence="3" type="primary">LOC102806065</name>
</gene>
<feature type="signal peptide" evidence="1">
    <location>
        <begin position="1"/>
        <end position="22"/>
    </location>
</feature>
<protein>
    <submittedName>
        <fullName evidence="3">Uncharacterized protein LOC102806065</fullName>
    </submittedName>
</protein>
<name>A0ABM0MRS1_SACKO</name>